<dbReference type="PRINTS" id="PR01181">
    <property type="entry name" value="DAPDCRBXLASE"/>
</dbReference>
<feature type="binding site" evidence="5">
    <location>
        <position position="303"/>
    </location>
    <ligand>
        <name>substrate</name>
    </ligand>
</feature>
<evidence type="ECO:0000313" key="11">
    <source>
        <dbReference type="EMBL" id="CUB05243.1"/>
    </source>
</evidence>
<proteinExistence type="inferred from homology"/>
<dbReference type="EC" id="4.1.1.20" evidence="5 6"/>
<dbReference type="SUPFAM" id="SSF50621">
    <property type="entry name" value="Alanine racemase C-terminal domain-like"/>
    <property type="match status" value="1"/>
</dbReference>
<gene>
    <name evidence="5" type="primary">lysA</name>
    <name evidence="11" type="ORF">Ga0061065_1102</name>
</gene>
<sequence>MTIFNPNTLIEITQQFGTPVWVYDTATIRQQIRRLREFDVIRFAQKACSNTHILRLMREEGVMVDAVSAGEIERSLVAGYSNSDNPESIVFTADLIDRETIELVIQHHIPVNIGSMDMLYRIAEVNPHHPVWIRVNPGFGHGHSEKTNTGGPNSKHGISLEDLPHAVAVIQQYGLDLIGIHMHIGSGSDFAHLSQACQVMVEIVKLANVDIRAISTGGGLPATYTEKDVELDTNSFFRLWDEARKEIENHLGHVIKLEVEPGRFLVANAGVLVAEIHCLKSTQHHNFILVDAGFNDLLRPSMYGSYHKIEVVHQATHQKPAIIQSNELEYAVAGPLCESGDVFTQDANGVICHQILVNAKVGDLLVFNDAGAYGASMSSNYNSRPLAPEVIIEEGKYRLIRKRQTISNLLALEAL</sequence>
<comment type="catalytic activity">
    <reaction evidence="5 8">
        <text>meso-2,6-diaminopimelate + H(+) = L-lysine + CO2</text>
        <dbReference type="Rhea" id="RHEA:15101"/>
        <dbReference type="ChEBI" id="CHEBI:15378"/>
        <dbReference type="ChEBI" id="CHEBI:16526"/>
        <dbReference type="ChEBI" id="CHEBI:32551"/>
        <dbReference type="ChEBI" id="CHEBI:57791"/>
        <dbReference type="EC" id="4.1.1.20"/>
    </reaction>
</comment>
<evidence type="ECO:0000256" key="4">
    <source>
        <dbReference type="ARBA" id="ARBA00023239"/>
    </source>
</evidence>
<feature type="binding site" evidence="5">
    <location>
        <begin position="260"/>
        <end position="263"/>
    </location>
    <ligand>
        <name>pyridoxal 5'-phosphate</name>
        <dbReference type="ChEBI" id="CHEBI:597326"/>
    </ligand>
</feature>
<feature type="domain" description="Orn/DAP/Arg decarboxylase 2 N-terminal" evidence="10">
    <location>
        <begin position="31"/>
        <end position="267"/>
    </location>
</feature>
<evidence type="ECO:0000256" key="6">
    <source>
        <dbReference type="NCBIfam" id="TIGR01048"/>
    </source>
</evidence>
<feature type="binding site" evidence="5">
    <location>
        <position position="219"/>
    </location>
    <ligand>
        <name>pyridoxal 5'-phosphate</name>
        <dbReference type="ChEBI" id="CHEBI:597326"/>
    </ligand>
</feature>
<feature type="binding site" evidence="5">
    <location>
        <position position="338"/>
    </location>
    <ligand>
        <name>substrate</name>
    </ligand>
</feature>
<name>A0A0K6IQ77_9GAMM</name>
<dbReference type="EMBL" id="CYHG01000010">
    <property type="protein sequence ID" value="CUB05243.1"/>
    <property type="molecule type" value="Genomic_DNA"/>
</dbReference>
<dbReference type="InterPro" id="IPR002986">
    <property type="entry name" value="DAP_deCOOHase_LysA"/>
</dbReference>
<dbReference type="PANTHER" id="PTHR43727:SF2">
    <property type="entry name" value="GROUP IV DECARBOXYLASE"/>
    <property type="match status" value="1"/>
</dbReference>
<evidence type="ECO:0000256" key="1">
    <source>
        <dbReference type="ARBA" id="ARBA00001933"/>
    </source>
</evidence>
<dbReference type="GO" id="GO:0030170">
    <property type="term" value="F:pyridoxal phosphate binding"/>
    <property type="evidence" value="ECO:0007669"/>
    <property type="project" value="UniProtKB-UniRule"/>
</dbReference>
<dbReference type="UniPathway" id="UPA00034">
    <property type="reaction ID" value="UER00027"/>
</dbReference>
<evidence type="ECO:0000259" key="10">
    <source>
        <dbReference type="Pfam" id="PF02784"/>
    </source>
</evidence>
<keyword evidence="12" id="KW-1185">Reference proteome</keyword>
<evidence type="ECO:0000256" key="7">
    <source>
        <dbReference type="PIRSR" id="PIRSR600183-50"/>
    </source>
</evidence>
<dbReference type="InterPro" id="IPR029066">
    <property type="entry name" value="PLP-binding_barrel"/>
</dbReference>
<reference evidence="12" key="1">
    <citation type="submission" date="2015-08" db="EMBL/GenBank/DDBJ databases">
        <authorList>
            <person name="Varghese N."/>
        </authorList>
    </citation>
    <scope>NUCLEOTIDE SEQUENCE [LARGE SCALE GENOMIC DNA]</scope>
    <source>
        <strain evidence="12">JCM 18476</strain>
    </source>
</reference>
<feature type="active site" description="Proton donor" evidence="7">
    <location>
        <position position="337"/>
    </location>
</feature>
<comment type="pathway">
    <text evidence="5 8">Amino-acid biosynthesis; L-lysine biosynthesis via DAP pathway; L-lysine from DL-2,6-diaminopimelate: step 1/1.</text>
</comment>
<dbReference type="Pfam" id="PF00278">
    <property type="entry name" value="Orn_DAP_Arg_deC"/>
    <property type="match status" value="1"/>
</dbReference>
<dbReference type="PRINTS" id="PR01179">
    <property type="entry name" value="ODADCRBXLASE"/>
</dbReference>
<dbReference type="Gene3D" id="2.40.37.10">
    <property type="entry name" value="Lyase, Ornithine Decarboxylase, Chain A, domain 1"/>
    <property type="match status" value="1"/>
</dbReference>
<dbReference type="HAMAP" id="MF_02120">
    <property type="entry name" value="LysA"/>
    <property type="match status" value="1"/>
</dbReference>
<feature type="binding site" evidence="5">
    <location>
        <position position="373"/>
    </location>
    <ligand>
        <name>pyridoxal 5'-phosphate</name>
        <dbReference type="ChEBI" id="CHEBI:597326"/>
    </ligand>
</feature>
<evidence type="ECO:0000313" key="12">
    <source>
        <dbReference type="Proteomes" id="UP000182769"/>
    </source>
</evidence>
<dbReference type="InterPro" id="IPR022644">
    <property type="entry name" value="De-COase2_N"/>
</dbReference>
<evidence type="ECO:0000256" key="3">
    <source>
        <dbReference type="ARBA" id="ARBA00022898"/>
    </source>
</evidence>
<dbReference type="InterPro" id="IPR000183">
    <property type="entry name" value="Orn/DAP/Arg_de-COase"/>
</dbReference>
<dbReference type="InterPro" id="IPR022653">
    <property type="entry name" value="De-COase2_pyr-phos_BS"/>
</dbReference>
<dbReference type="PROSITE" id="PS00878">
    <property type="entry name" value="ODR_DC_2_1"/>
    <property type="match status" value="1"/>
</dbReference>
<feature type="binding site" evidence="5">
    <location>
        <position position="263"/>
    </location>
    <ligand>
        <name>substrate</name>
    </ligand>
</feature>
<dbReference type="PANTHER" id="PTHR43727">
    <property type="entry name" value="DIAMINOPIMELATE DECARBOXYLASE"/>
    <property type="match status" value="1"/>
</dbReference>
<dbReference type="InterPro" id="IPR009006">
    <property type="entry name" value="Ala_racemase/Decarboxylase_C"/>
</dbReference>
<dbReference type="InterPro" id="IPR022643">
    <property type="entry name" value="De-COase2_C"/>
</dbReference>
<dbReference type="GO" id="GO:0009089">
    <property type="term" value="P:lysine biosynthetic process via diaminopimelate"/>
    <property type="evidence" value="ECO:0007669"/>
    <property type="project" value="UniProtKB-UniRule"/>
</dbReference>
<accession>A0A0K6IQ77</accession>
<feature type="modified residue" description="N6-(pyridoxal phosphate)lysine" evidence="5 7">
    <location>
        <position position="46"/>
    </location>
</feature>
<dbReference type="OrthoDB" id="9802241at2"/>
<feature type="domain" description="Orn/DAP/Arg decarboxylase 2 C-terminal" evidence="9">
    <location>
        <begin position="21"/>
        <end position="371"/>
    </location>
</feature>
<dbReference type="AlphaFoldDB" id="A0A0K6IQ77"/>
<comment type="similarity">
    <text evidence="5">Belongs to the Orn/Lys/Arg decarboxylase class-II family. LysA subfamily.</text>
</comment>
<comment type="subunit">
    <text evidence="5">Homodimer.</text>
</comment>
<feature type="binding site" evidence="5">
    <location>
        <position position="373"/>
    </location>
    <ligand>
        <name>substrate</name>
    </ligand>
</feature>
<dbReference type="Gene3D" id="3.20.20.10">
    <property type="entry name" value="Alanine racemase"/>
    <property type="match status" value="1"/>
</dbReference>
<keyword evidence="3 5" id="KW-0663">Pyridoxal phosphate</keyword>
<dbReference type="RefSeq" id="WP_082443850.1">
    <property type="nucleotide sequence ID" value="NZ_CYHG01000010.1"/>
</dbReference>
<dbReference type="Proteomes" id="UP000182769">
    <property type="component" value="Unassembled WGS sequence"/>
</dbReference>
<evidence type="ECO:0000256" key="2">
    <source>
        <dbReference type="ARBA" id="ARBA00022793"/>
    </source>
</evidence>
<comment type="function">
    <text evidence="5">Specifically catalyzes the decarboxylation of meso-diaminopimelate (meso-DAP) to L-lysine.</text>
</comment>
<dbReference type="CDD" id="cd06828">
    <property type="entry name" value="PLPDE_III_DapDC"/>
    <property type="match status" value="1"/>
</dbReference>
<organism evidence="11 12">
    <name type="scientific">Marinomonas fungiae</name>
    <dbReference type="NCBI Taxonomy" id="1137284"/>
    <lineage>
        <taxon>Bacteria</taxon>
        <taxon>Pseudomonadati</taxon>
        <taxon>Pseudomonadota</taxon>
        <taxon>Gammaproteobacteria</taxon>
        <taxon>Oceanospirillales</taxon>
        <taxon>Oceanospirillaceae</taxon>
        <taxon>Marinomonas</taxon>
    </lineage>
</organism>
<protein>
    <recommendedName>
        <fullName evidence="5 6">Diaminopimelate decarboxylase</fullName>
        <shortName evidence="5">DAP decarboxylase</shortName>
        <shortName evidence="5">DAPDC</shortName>
        <ecNumber evidence="5 6">4.1.1.20</ecNumber>
    </recommendedName>
</protein>
<evidence type="ECO:0000256" key="8">
    <source>
        <dbReference type="RuleBase" id="RU003738"/>
    </source>
</evidence>
<dbReference type="NCBIfam" id="TIGR01048">
    <property type="entry name" value="lysA"/>
    <property type="match status" value="1"/>
</dbReference>
<dbReference type="Pfam" id="PF02784">
    <property type="entry name" value="Orn_Arg_deC_N"/>
    <property type="match status" value="1"/>
</dbReference>
<comment type="cofactor">
    <cofactor evidence="1 5 7 8">
        <name>pyridoxal 5'-phosphate</name>
        <dbReference type="ChEBI" id="CHEBI:597326"/>
    </cofactor>
</comment>
<evidence type="ECO:0000259" key="9">
    <source>
        <dbReference type="Pfam" id="PF00278"/>
    </source>
</evidence>
<dbReference type="SUPFAM" id="SSF51419">
    <property type="entry name" value="PLP-binding barrel"/>
    <property type="match status" value="1"/>
</dbReference>
<dbReference type="STRING" id="1137284.GCA_001418205_02843"/>
<keyword evidence="2 5" id="KW-0210">Decarboxylase</keyword>
<keyword evidence="5" id="KW-0028">Amino-acid biosynthesis</keyword>
<keyword evidence="5 8" id="KW-0457">Lysine biosynthesis</keyword>
<feature type="binding site" evidence="5">
    <location>
        <position position="299"/>
    </location>
    <ligand>
        <name>substrate</name>
    </ligand>
</feature>
<evidence type="ECO:0000256" key="5">
    <source>
        <dbReference type="HAMAP-Rule" id="MF_02120"/>
    </source>
</evidence>
<dbReference type="GO" id="GO:0008836">
    <property type="term" value="F:diaminopimelate decarboxylase activity"/>
    <property type="evidence" value="ECO:0007669"/>
    <property type="project" value="UniProtKB-UniRule"/>
</dbReference>
<keyword evidence="4 5" id="KW-0456">Lyase</keyword>